<evidence type="ECO:0000256" key="1">
    <source>
        <dbReference type="ARBA" id="ARBA00022485"/>
    </source>
</evidence>
<evidence type="ECO:0000313" key="6">
    <source>
        <dbReference type="EMBL" id="OAM91231.1"/>
    </source>
</evidence>
<dbReference type="PANTHER" id="PTHR43498:SF1">
    <property type="entry name" value="COB--COM HETERODISULFIDE REDUCTASE IRON-SULFUR SUBUNIT A"/>
    <property type="match status" value="1"/>
</dbReference>
<keyword evidence="3" id="KW-0560">Oxidoreductase</keyword>
<dbReference type="Pfam" id="PF12831">
    <property type="entry name" value="FAD_oxidored"/>
    <property type="match status" value="1"/>
</dbReference>
<keyword evidence="4" id="KW-0408">Iron</keyword>
<dbReference type="EMBL" id="LRRQ01000034">
    <property type="protein sequence ID" value="OAM91231.1"/>
    <property type="molecule type" value="Genomic_DNA"/>
</dbReference>
<organism evidence="6 7">
    <name type="scientific">Termitidicoccus mucosus</name>
    <dbReference type="NCBI Taxonomy" id="1184151"/>
    <lineage>
        <taxon>Bacteria</taxon>
        <taxon>Pseudomonadati</taxon>
        <taxon>Verrucomicrobiota</taxon>
        <taxon>Opitutia</taxon>
        <taxon>Opitutales</taxon>
        <taxon>Opitutaceae</taxon>
        <taxon>Termitidicoccus</taxon>
    </lineage>
</organism>
<evidence type="ECO:0000256" key="4">
    <source>
        <dbReference type="ARBA" id="ARBA00023004"/>
    </source>
</evidence>
<dbReference type="GO" id="GO:0016491">
    <property type="term" value="F:oxidoreductase activity"/>
    <property type="evidence" value="ECO:0007669"/>
    <property type="project" value="UniProtKB-KW"/>
</dbReference>
<name>A0A178ING1_9BACT</name>
<keyword evidence="5" id="KW-0411">Iron-sulfur</keyword>
<evidence type="ECO:0000256" key="3">
    <source>
        <dbReference type="ARBA" id="ARBA00023002"/>
    </source>
</evidence>
<dbReference type="InterPro" id="IPR039650">
    <property type="entry name" value="HdrA-like"/>
</dbReference>
<keyword evidence="1" id="KW-0004">4Fe-4S</keyword>
<gene>
    <name evidence="6" type="ORF">AW736_04235</name>
</gene>
<evidence type="ECO:0008006" key="8">
    <source>
        <dbReference type="Google" id="ProtNLM"/>
    </source>
</evidence>
<dbReference type="GO" id="GO:0051539">
    <property type="term" value="F:4 iron, 4 sulfur cluster binding"/>
    <property type="evidence" value="ECO:0007669"/>
    <property type="project" value="UniProtKB-KW"/>
</dbReference>
<dbReference type="RefSeq" id="WP_068768998.1">
    <property type="nucleotide sequence ID" value="NZ_CP109796.1"/>
</dbReference>
<keyword evidence="2" id="KW-0479">Metal-binding</keyword>
<dbReference type="InterPro" id="IPR036188">
    <property type="entry name" value="FAD/NAD-bd_sf"/>
</dbReference>
<dbReference type="SUPFAM" id="SSF51905">
    <property type="entry name" value="FAD/NAD(P)-binding domain"/>
    <property type="match status" value="1"/>
</dbReference>
<dbReference type="GO" id="GO:0046872">
    <property type="term" value="F:metal ion binding"/>
    <property type="evidence" value="ECO:0007669"/>
    <property type="project" value="UniProtKB-KW"/>
</dbReference>
<accession>A0A178ING1</accession>
<dbReference type="Proteomes" id="UP000078486">
    <property type="component" value="Unassembled WGS sequence"/>
</dbReference>
<evidence type="ECO:0000313" key="7">
    <source>
        <dbReference type="Proteomes" id="UP000078486"/>
    </source>
</evidence>
<dbReference type="Gene3D" id="3.50.50.60">
    <property type="entry name" value="FAD/NAD(P)-binding domain"/>
    <property type="match status" value="1"/>
</dbReference>
<protein>
    <recommendedName>
        <fullName evidence="8">FAD-dependent oxidoreductase</fullName>
    </recommendedName>
</protein>
<dbReference type="STRING" id="1184151.AW736_04235"/>
<comment type="caution">
    <text evidence="6">The sequence shown here is derived from an EMBL/GenBank/DDBJ whole genome shotgun (WGS) entry which is preliminary data.</text>
</comment>
<keyword evidence="7" id="KW-1185">Reference proteome</keyword>
<evidence type="ECO:0000256" key="2">
    <source>
        <dbReference type="ARBA" id="ARBA00022723"/>
    </source>
</evidence>
<sequence>MKKISFPSHDIPVCHEADIVIAGGSCTGVFAAVRAARLGARVALIEQASLLGGTATAALVNHWHRLDDSARNNRVIGGLTWEVVERLTRRGACLAVAGHERIRYKLNAAELAIELDELVREAGTIRPFLAARVVQPVVSGDRLTAVVIEDESGRRAITGQVFIDATGNGNLVRRAGGRAAQHAPLQPVSHQFLATGIQRVLEQNPGARLWPEIRDAALALGLRDSNPWVDIVPGASHVQTVFGARLNGVDGSDADQLTQAHIEGRRHARVFLDLIRQHYGATAADVALLALPHQIGIRDSWHACCLHRVTADELLRGEKFPDAIGNGTYPLDIHGPEGTSIRYLDGKEERVSKQGETSEHRWRKEGEPCPRFYQIPFRALVPQGFSNLLVAGRILDADRSAYGGLRVMVNTNQTGEAAGVAAHIALTENTHVPQVNAASLRSLLSAGGSIML</sequence>
<proteinExistence type="predicted"/>
<dbReference type="PANTHER" id="PTHR43498">
    <property type="entry name" value="FERREDOXIN:COB-COM HETERODISULFIDE REDUCTASE SUBUNIT A"/>
    <property type="match status" value="1"/>
</dbReference>
<evidence type="ECO:0000256" key="5">
    <source>
        <dbReference type="ARBA" id="ARBA00023014"/>
    </source>
</evidence>
<dbReference type="AlphaFoldDB" id="A0A178ING1"/>
<reference evidence="6 7" key="1">
    <citation type="submission" date="2016-01" db="EMBL/GenBank/DDBJ databases">
        <title>High potential of lignocellulose degradation of a new Verrucomicrobia species.</title>
        <authorList>
            <person name="Wang Y."/>
            <person name="Shi Y."/>
            <person name="Qiu Z."/>
            <person name="Liu S."/>
            <person name="Yang H."/>
        </authorList>
    </citation>
    <scope>NUCLEOTIDE SEQUENCE [LARGE SCALE GENOMIC DNA]</scope>
    <source>
        <strain evidence="6 7">TSB47</strain>
    </source>
</reference>
<dbReference type="OrthoDB" id="9777740at2"/>